<reference evidence="1 2" key="1">
    <citation type="journal article" date="2011" name="J. Bacteriol.">
        <title>Complete genome sequence of the type strain Cupriavidus necator N-1.</title>
        <authorList>
            <person name="Poehlein A."/>
            <person name="Kusian B."/>
            <person name="Friedrich B."/>
            <person name="Daniel R."/>
            <person name="Bowien B."/>
        </authorList>
    </citation>
    <scope>NUCLEOTIDE SEQUENCE [LARGE SCALE GENOMIC DNA]</scope>
    <source>
        <strain evidence="2">ATCC 43291 / DSM 13513 / CCUG 52238 / LMG 8453 / N-1</strain>
    </source>
</reference>
<gene>
    <name evidence="1" type="ordered locus">CNE_1c13470</name>
</gene>
<organism evidence="1 2">
    <name type="scientific">Cupriavidus necator (strain ATCC 43291 / DSM 13513 / CCUG 52238 / LMG 8453 / N-1)</name>
    <name type="common">Ralstonia eutropha</name>
    <dbReference type="NCBI Taxonomy" id="1042878"/>
    <lineage>
        <taxon>Bacteria</taxon>
        <taxon>Pseudomonadati</taxon>
        <taxon>Pseudomonadota</taxon>
        <taxon>Betaproteobacteria</taxon>
        <taxon>Burkholderiales</taxon>
        <taxon>Burkholderiaceae</taxon>
        <taxon>Cupriavidus</taxon>
    </lineage>
</organism>
<name>G0ES78_CUPNN</name>
<dbReference type="Proteomes" id="UP000006798">
    <property type="component" value="Chromosome 1"/>
</dbReference>
<dbReference type="KEGG" id="cnc:CNE_1c13470"/>
<proteinExistence type="predicted"/>
<accession>G0ES78</accession>
<dbReference type="EMBL" id="CP002877">
    <property type="protein sequence ID" value="AEI76696.1"/>
    <property type="molecule type" value="Genomic_DNA"/>
</dbReference>
<dbReference type="AlphaFoldDB" id="G0ES78"/>
<sequence>MIGMNSELLFDQVFAKTGIHAIDIVYVQLRSPRVSPRFEGFIGCMGALVLLLRFPQRLSKVGQGKRQVGHGKHDFRLSDLVERYRCHCASRLLDALHDCGNASKDERRRIDVEIGREQQTFRSDCSIYPSFGNCSDGVAHALGLSYLCLFLKSISGTLLTQSQEICPCNRRNRSGGLHPTCHKAGIVRLSHCRSGAKNRYRDDGNSAAKCPKHGLPPLHLFSSLLARGIVAC</sequence>
<evidence type="ECO:0000313" key="1">
    <source>
        <dbReference type="EMBL" id="AEI76696.1"/>
    </source>
</evidence>
<protein>
    <submittedName>
        <fullName evidence="1">Uncharacterized protein</fullName>
    </submittedName>
</protein>
<dbReference type="HOGENOM" id="CLU_1193212_0_0_4"/>
<evidence type="ECO:0000313" key="2">
    <source>
        <dbReference type="Proteomes" id="UP000006798"/>
    </source>
</evidence>